<dbReference type="OrthoDB" id="9806195at2"/>
<sequence>MTYSVQIQPVGKQFETQGEDSLLDSALKSGIMLKHGCRDGKCGDCRTTLVSGQVAYPEGLELSVSDQEGSTVLTCQARAQSDLILESPEVTEFEGISIQKVIGRVMQKSVAAEDVVILTCMLAPGTEFKYLPGQYVDLTLANGVTRSYSMAKADAQDGNIELHIRLVSSGQATPFIFNELQPKNRVTLEGPYGSFYLRESERPIILLASGTGFAPIKALMEQMIATANQRSVHLFWGGRRQPDLYQNALCESWVASLSWFSYTPVLSDEAWNGRQGFVHRAVIEDYPDLSGHQVYACGAPIVIESAKRDFVKECGFDLQHFFADAFV</sequence>
<evidence type="ECO:0000259" key="2">
    <source>
        <dbReference type="PROSITE" id="PS51085"/>
    </source>
</evidence>
<dbReference type="Gene3D" id="3.40.50.80">
    <property type="entry name" value="Nucleotide-binding domain of ferredoxin-NADP reductase (FNR) module"/>
    <property type="match status" value="1"/>
</dbReference>
<reference evidence="4 5" key="1">
    <citation type="submission" date="2019-03" db="EMBL/GenBank/DDBJ databases">
        <title>Nitrincola sp. nov. isolated from an Indian soda lake.</title>
        <authorList>
            <person name="Joshi A."/>
            <person name="Thite S.V."/>
            <person name="Joseph N."/>
            <person name="Dhotre D."/>
            <person name="Moorthy M."/>
            <person name="Shouche Y.S."/>
        </authorList>
    </citation>
    <scope>NUCLEOTIDE SEQUENCE [LARGE SCALE GENOMIC DNA]</scope>
    <source>
        <strain evidence="4 5">MEB193</strain>
    </source>
</reference>
<comment type="caution">
    <text evidence="4">The sequence shown here is derived from an EMBL/GenBank/DDBJ whole genome shotgun (WGS) entry which is preliminary data.</text>
</comment>
<dbReference type="Pfam" id="PF00111">
    <property type="entry name" value="Fer2"/>
    <property type="match status" value="1"/>
</dbReference>
<dbReference type="InterPro" id="IPR017927">
    <property type="entry name" value="FAD-bd_FR_type"/>
</dbReference>
<protein>
    <submittedName>
        <fullName evidence="4">2Fe-2S iron-sulfur cluster binding domain-containing protein</fullName>
    </submittedName>
</protein>
<dbReference type="PANTHER" id="PTHR47354">
    <property type="entry name" value="NADH OXIDOREDUCTASE HCR"/>
    <property type="match status" value="1"/>
</dbReference>
<dbReference type="InterPro" id="IPR012675">
    <property type="entry name" value="Beta-grasp_dom_sf"/>
</dbReference>
<name>A0A5A9W514_9GAMM</name>
<gene>
    <name evidence="4" type="ORF">E1H14_02700</name>
</gene>
<evidence type="ECO:0000313" key="5">
    <source>
        <dbReference type="Proteomes" id="UP000325302"/>
    </source>
</evidence>
<dbReference type="InterPro" id="IPR017938">
    <property type="entry name" value="Riboflavin_synthase-like_b-brl"/>
</dbReference>
<dbReference type="PROSITE" id="PS51384">
    <property type="entry name" value="FAD_FR"/>
    <property type="match status" value="1"/>
</dbReference>
<dbReference type="GO" id="GO:0016491">
    <property type="term" value="F:oxidoreductase activity"/>
    <property type="evidence" value="ECO:0007669"/>
    <property type="project" value="InterPro"/>
</dbReference>
<feature type="domain" description="2Fe-2S ferredoxin-type" evidence="2">
    <location>
        <begin position="3"/>
        <end position="91"/>
    </location>
</feature>
<dbReference type="PRINTS" id="PR00371">
    <property type="entry name" value="FPNCR"/>
</dbReference>
<dbReference type="Gene3D" id="3.10.20.30">
    <property type="match status" value="1"/>
</dbReference>
<dbReference type="SUPFAM" id="SSF52343">
    <property type="entry name" value="Ferredoxin reductase-like, C-terminal NADP-linked domain"/>
    <property type="match status" value="1"/>
</dbReference>
<dbReference type="EMBL" id="SMRS01000002">
    <property type="protein sequence ID" value="KAA0875623.1"/>
    <property type="molecule type" value="Genomic_DNA"/>
</dbReference>
<dbReference type="PANTHER" id="PTHR47354:SF5">
    <property type="entry name" value="PROTEIN RFBI"/>
    <property type="match status" value="1"/>
</dbReference>
<dbReference type="Pfam" id="PF00970">
    <property type="entry name" value="FAD_binding_6"/>
    <property type="match status" value="1"/>
</dbReference>
<dbReference type="Pfam" id="PF00175">
    <property type="entry name" value="NAD_binding_1"/>
    <property type="match status" value="1"/>
</dbReference>
<comment type="cofactor">
    <cofactor evidence="1">
        <name>[2Fe-2S] cluster</name>
        <dbReference type="ChEBI" id="CHEBI:190135"/>
    </cofactor>
</comment>
<dbReference type="InterPro" id="IPR039261">
    <property type="entry name" value="FNR_nucleotide-bd"/>
</dbReference>
<evidence type="ECO:0000313" key="4">
    <source>
        <dbReference type="EMBL" id="KAA0875623.1"/>
    </source>
</evidence>
<dbReference type="AlphaFoldDB" id="A0A5A9W514"/>
<dbReference type="InterPro" id="IPR050415">
    <property type="entry name" value="MRET"/>
</dbReference>
<dbReference type="InterPro" id="IPR001709">
    <property type="entry name" value="Flavoprot_Pyr_Nucl_cyt_Rdtase"/>
</dbReference>
<dbReference type="SUPFAM" id="SSF63380">
    <property type="entry name" value="Riboflavin synthase domain-like"/>
    <property type="match status" value="1"/>
</dbReference>
<dbReference type="Proteomes" id="UP000325302">
    <property type="component" value="Unassembled WGS sequence"/>
</dbReference>
<evidence type="ECO:0000259" key="3">
    <source>
        <dbReference type="PROSITE" id="PS51384"/>
    </source>
</evidence>
<dbReference type="RefSeq" id="WP_149389928.1">
    <property type="nucleotide sequence ID" value="NZ_SMRS01000002.1"/>
</dbReference>
<dbReference type="SUPFAM" id="SSF54292">
    <property type="entry name" value="2Fe-2S ferredoxin-like"/>
    <property type="match status" value="1"/>
</dbReference>
<feature type="domain" description="FAD-binding FR-type" evidence="3">
    <location>
        <begin position="88"/>
        <end position="198"/>
    </location>
</feature>
<dbReference type="InterPro" id="IPR001433">
    <property type="entry name" value="OxRdtase_FAD/NAD-bd"/>
</dbReference>
<dbReference type="Gene3D" id="2.40.30.10">
    <property type="entry name" value="Translation factors"/>
    <property type="match status" value="1"/>
</dbReference>
<evidence type="ECO:0000256" key="1">
    <source>
        <dbReference type="ARBA" id="ARBA00034078"/>
    </source>
</evidence>
<proteinExistence type="predicted"/>
<dbReference type="CDD" id="cd00207">
    <property type="entry name" value="fer2"/>
    <property type="match status" value="1"/>
</dbReference>
<dbReference type="InterPro" id="IPR001041">
    <property type="entry name" value="2Fe-2S_ferredoxin-type"/>
</dbReference>
<dbReference type="PROSITE" id="PS51085">
    <property type="entry name" value="2FE2S_FER_2"/>
    <property type="match status" value="1"/>
</dbReference>
<dbReference type="GO" id="GO:0051536">
    <property type="term" value="F:iron-sulfur cluster binding"/>
    <property type="evidence" value="ECO:0007669"/>
    <property type="project" value="InterPro"/>
</dbReference>
<dbReference type="PRINTS" id="PR00410">
    <property type="entry name" value="PHEHYDRXLASE"/>
</dbReference>
<dbReference type="CDD" id="cd06189">
    <property type="entry name" value="flavin_oxioreductase"/>
    <property type="match status" value="1"/>
</dbReference>
<dbReference type="InterPro" id="IPR036010">
    <property type="entry name" value="2Fe-2S_ferredoxin-like_sf"/>
</dbReference>
<dbReference type="InterPro" id="IPR008333">
    <property type="entry name" value="Cbr1-like_FAD-bd_dom"/>
</dbReference>
<keyword evidence="5" id="KW-1185">Reference proteome</keyword>
<organism evidence="4 5">
    <name type="scientific">Nitrincola tapanii</name>
    <dbReference type="NCBI Taxonomy" id="1708751"/>
    <lineage>
        <taxon>Bacteria</taxon>
        <taxon>Pseudomonadati</taxon>
        <taxon>Pseudomonadota</taxon>
        <taxon>Gammaproteobacteria</taxon>
        <taxon>Oceanospirillales</taxon>
        <taxon>Oceanospirillaceae</taxon>
        <taxon>Nitrincola</taxon>
    </lineage>
</organism>
<accession>A0A5A9W514</accession>